<gene>
    <name evidence="4" type="ORF">BPP43_08495</name>
</gene>
<dbReference type="PANTHER" id="PTHR13748:SF62">
    <property type="entry name" value="COBW DOMAIN-CONTAINING PROTEIN"/>
    <property type="match status" value="1"/>
</dbReference>
<dbReference type="InterPro" id="IPR027417">
    <property type="entry name" value="P-loop_NTPase"/>
</dbReference>
<dbReference type="KEGG" id="bpip:BPP43_08495"/>
<comment type="function">
    <text evidence="1">Zinc chaperone that directly transfers zinc cofactor to target proteins, thereby activating them. Zinc is transferred from the CXCC motif in the GTPase domain to the zinc binding site in target proteins in a process requiring GTP hydrolysis.</text>
</comment>
<name>A0A3B6VRU5_BRAPL</name>
<dbReference type="InterPro" id="IPR011629">
    <property type="entry name" value="CobW-like_C"/>
</dbReference>
<evidence type="ECO:0000313" key="4">
    <source>
        <dbReference type="EMBL" id="AGA66892.1"/>
    </source>
</evidence>
<organism evidence="4 5">
    <name type="scientific">Brachyspira pilosicoli P43/6/78</name>
    <dbReference type="NCBI Taxonomy" id="1042417"/>
    <lineage>
        <taxon>Bacteria</taxon>
        <taxon>Pseudomonadati</taxon>
        <taxon>Spirochaetota</taxon>
        <taxon>Spirochaetia</taxon>
        <taxon>Brachyspirales</taxon>
        <taxon>Brachyspiraceae</taxon>
        <taxon>Brachyspira</taxon>
    </lineage>
</organism>
<evidence type="ECO:0000256" key="1">
    <source>
        <dbReference type="ARBA" id="ARBA00045658"/>
    </source>
</evidence>
<dbReference type="Proteomes" id="UP000010793">
    <property type="component" value="Chromosome"/>
</dbReference>
<evidence type="ECO:0000313" key="5">
    <source>
        <dbReference type="Proteomes" id="UP000010793"/>
    </source>
</evidence>
<reference evidence="4 5" key="1">
    <citation type="journal article" date="2013" name="Genome Announc.">
        <title>Complete Genome Sequence of the Porcine Strain Brachyspira pilosicoli P43/6/78(T.).</title>
        <authorList>
            <person name="Lin C."/>
            <person name="den Bakker H.C."/>
            <person name="Suzuki H."/>
            <person name="Lefebure T."/>
            <person name="Ponnala L."/>
            <person name="Sun Q."/>
            <person name="Stanhope M.J."/>
            <person name="Wiedmann M."/>
            <person name="Duhamel G.E."/>
        </authorList>
    </citation>
    <scope>NUCLEOTIDE SEQUENCE [LARGE SCALE GENOMIC DNA]</scope>
    <source>
        <strain evidence="4 5">P43/6/78</strain>
    </source>
</reference>
<dbReference type="EMBL" id="CP002873">
    <property type="protein sequence ID" value="AGA66892.1"/>
    <property type="molecule type" value="Genomic_DNA"/>
</dbReference>
<dbReference type="PANTHER" id="PTHR13748">
    <property type="entry name" value="COBW-RELATED"/>
    <property type="match status" value="1"/>
</dbReference>
<dbReference type="SUPFAM" id="SSF52540">
    <property type="entry name" value="P-loop containing nucleoside triphosphate hydrolases"/>
    <property type="match status" value="1"/>
</dbReference>
<dbReference type="InterPro" id="IPR051316">
    <property type="entry name" value="Zinc-reg_GTPase_activator"/>
</dbReference>
<proteinExistence type="predicted"/>
<sequence>MKILIVSGFLGAGKTTLIKEMAKKTKRDFVIMENEYGDVDIDSNVLKDEGMNIWELTEGCVCCTMKKDFASSILTIANSLDPEYLIVEPTGVAKLSNIIKNIKQIEYDRITLLKPITIIDGNAFDSFISSYDDIYIDQLINTSKIIISKMESKDKEDNEELVKKIKNILKKNDRDIDIISEHYSNKDKDFWEAILKNFLDEKYALKESLNKNTEEYMPDSISMKGCSVGSEGEFIVLIEDIIHGRFGYVARSKGFIKCGESVLRYDVVGDRYAITGASEDDELEIVFIGKDLNRSLLREIFQPIYRENIKRKEDDNHEEHNHSEDCHHHDEECCHDGECHHHDEKNHHH</sequence>
<feature type="domain" description="CobW/HypB/UreG nucleotide-binding" evidence="2">
    <location>
        <begin position="3"/>
        <end position="170"/>
    </location>
</feature>
<evidence type="ECO:0000259" key="3">
    <source>
        <dbReference type="Pfam" id="PF07683"/>
    </source>
</evidence>
<evidence type="ECO:0000259" key="2">
    <source>
        <dbReference type="Pfam" id="PF02492"/>
    </source>
</evidence>
<accession>A0A3B6VRU5</accession>
<dbReference type="Pfam" id="PF02492">
    <property type="entry name" value="cobW"/>
    <property type="match status" value="1"/>
</dbReference>
<dbReference type="RefSeq" id="WP_015274655.1">
    <property type="nucleotide sequence ID" value="NC_019908.1"/>
</dbReference>
<feature type="domain" description="CobW C-terminal" evidence="3">
    <location>
        <begin position="234"/>
        <end position="302"/>
    </location>
</feature>
<dbReference type="AlphaFoldDB" id="A0A3B6VRU5"/>
<protein>
    <submittedName>
        <fullName evidence="4">Putative GTPase</fullName>
    </submittedName>
</protein>
<dbReference type="InterPro" id="IPR003495">
    <property type="entry name" value="CobW/HypB/UreG_nucleotide-bd"/>
</dbReference>
<dbReference type="Gene3D" id="3.40.50.300">
    <property type="entry name" value="P-loop containing nucleotide triphosphate hydrolases"/>
    <property type="match status" value="1"/>
</dbReference>
<dbReference type="Pfam" id="PF07683">
    <property type="entry name" value="CobW_C"/>
    <property type="match status" value="1"/>
</dbReference>
<keyword evidence="5" id="KW-1185">Reference proteome</keyword>
<dbReference type="SUPFAM" id="SSF90002">
    <property type="entry name" value="Hypothetical protein YjiA, C-terminal domain"/>
    <property type="match status" value="1"/>
</dbReference>
<dbReference type="GO" id="GO:0005737">
    <property type="term" value="C:cytoplasm"/>
    <property type="evidence" value="ECO:0007669"/>
    <property type="project" value="TreeGrafter"/>
</dbReference>